<dbReference type="EMBL" id="LT906462">
    <property type="protein sequence ID" value="SNV61435.1"/>
    <property type="molecule type" value="Genomic_DNA"/>
</dbReference>
<dbReference type="OrthoDB" id="6120799at2"/>
<dbReference type="InterPro" id="IPR036249">
    <property type="entry name" value="Thioredoxin-like_sf"/>
</dbReference>
<dbReference type="RefSeq" id="WP_095086891.1">
    <property type="nucleotide sequence ID" value="NZ_BMDM01000006.1"/>
</dbReference>
<name>A0A239YR50_9STAP</name>
<evidence type="ECO:0000313" key="2">
    <source>
        <dbReference type="Proteomes" id="UP000242084"/>
    </source>
</evidence>
<protein>
    <submittedName>
        <fullName evidence="1">Thioredoxin</fullName>
    </submittedName>
</protein>
<dbReference type="KEGG" id="sste:SAMEA4384403_0741"/>
<dbReference type="SUPFAM" id="SSF52833">
    <property type="entry name" value="Thioredoxin-like"/>
    <property type="match status" value="1"/>
</dbReference>
<dbReference type="Pfam" id="PF14595">
    <property type="entry name" value="Thioredoxin_9"/>
    <property type="match status" value="1"/>
</dbReference>
<dbReference type="AlphaFoldDB" id="A0A239YR50"/>
<evidence type="ECO:0000313" key="1">
    <source>
        <dbReference type="EMBL" id="SNV61435.1"/>
    </source>
</evidence>
<proteinExistence type="predicted"/>
<reference evidence="1 2" key="1">
    <citation type="submission" date="2017-06" db="EMBL/GenBank/DDBJ databases">
        <authorList>
            <consortium name="Pathogen Informatics"/>
        </authorList>
    </citation>
    <scope>NUCLEOTIDE SEQUENCE [LARGE SCALE GENOMIC DNA]</scope>
    <source>
        <strain evidence="1 2">NCTC13839</strain>
    </source>
</reference>
<organism evidence="1 2">
    <name type="scientific">Mammaliicoccus stepanovicii</name>
    <dbReference type="NCBI Taxonomy" id="643214"/>
    <lineage>
        <taxon>Bacteria</taxon>
        <taxon>Bacillati</taxon>
        <taxon>Bacillota</taxon>
        <taxon>Bacilli</taxon>
        <taxon>Bacillales</taxon>
        <taxon>Staphylococcaceae</taxon>
        <taxon>Mammaliicoccus</taxon>
    </lineage>
</organism>
<keyword evidence="2" id="KW-1185">Reference proteome</keyword>
<gene>
    <name evidence="1" type="ORF">SAMEA4384403_00741</name>
</gene>
<sequence>MTKLVTYYEQAQPIKDYVNEMTTNKEQLLDIYNAFNLPKDDDRLDKIKNKNYKVLVITEDWCGDAMMNIPILLNIADYTGMDIKAFHRDEDTDLIDQYLTNGTARSIPIFVFLNDKHEQEHVWGPRAITVQKFVEETRKDLPSKDDSTYPEKEKDVHRIIHEQYQDNTQFWDDIYESIVSLIA</sequence>
<accession>A0A239YR50</accession>
<dbReference type="Proteomes" id="UP000242084">
    <property type="component" value="Chromosome 1"/>
</dbReference>
<dbReference type="Gene3D" id="3.40.30.10">
    <property type="entry name" value="Glutaredoxin"/>
    <property type="match status" value="1"/>
</dbReference>